<dbReference type="EMBL" id="AKWZ02000010">
    <property type="protein sequence ID" value="EPG73150.1"/>
    <property type="molecule type" value="Genomic_DNA"/>
</dbReference>
<evidence type="ECO:0000313" key="2">
    <source>
        <dbReference type="Proteomes" id="UP000014540"/>
    </source>
</evidence>
<keyword evidence="1" id="KW-0449">Lipoprotein</keyword>
<protein>
    <submittedName>
        <fullName evidence="1">Lipoprotein</fullName>
    </submittedName>
</protein>
<reference evidence="1" key="1">
    <citation type="submission" date="2013-04" db="EMBL/GenBank/DDBJ databases">
        <authorList>
            <person name="Harkins D.M."/>
            <person name="Durkin A.S."/>
            <person name="Selengut J.D."/>
            <person name="Sanka R."/>
            <person name="DePew J."/>
            <person name="Purushe J."/>
            <person name="Ahmed A."/>
            <person name="van der Linden H."/>
            <person name="Goris M.G.A."/>
            <person name="Hartskeerl R.A."/>
            <person name="Vinetz J.M."/>
            <person name="Sutton G.G."/>
            <person name="Nelson W.C."/>
            <person name="Fouts D.E."/>
        </authorList>
    </citation>
    <scope>NUCLEOTIDE SEQUENCE [LARGE SCALE GENOMIC DNA]</scope>
    <source>
        <strain evidence="1">BUT 6</strain>
    </source>
</reference>
<proteinExistence type="predicted"/>
<sequence>MHGKAPKKPNLQVLDLNLGGNVPNNGIGSSCTQKTIVLREERIAS</sequence>
<evidence type="ECO:0000313" key="1">
    <source>
        <dbReference type="EMBL" id="EPG73150.1"/>
    </source>
</evidence>
<keyword evidence="2" id="KW-1185">Reference proteome</keyword>
<organism evidence="1 2">
    <name type="scientific">Leptospira fainei serovar Hurstbridge str. BUT 6</name>
    <dbReference type="NCBI Taxonomy" id="1193011"/>
    <lineage>
        <taxon>Bacteria</taxon>
        <taxon>Pseudomonadati</taxon>
        <taxon>Spirochaetota</taxon>
        <taxon>Spirochaetia</taxon>
        <taxon>Leptospirales</taxon>
        <taxon>Leptospiraceae</taxon>
        <taxon>Leptospira</taxon>
    </lineage>
</organism>
<dbReference type="STRING" id="1193011.LEP1GSC058_2820"/>
<comment type="caution">
    <text evidence="1">The sequence shown here is derived from an EMBL/GenBank/DDBJ whole genome shotgun (WGS) entry which is preliminary data.</text>
</comment>
<dbReference type="Proteomes" id="UP000014540">
    <property type="component" value="Unassembled WGS sequence"/>
</dbReference>
<accession>S3V9Q4</accession>
<name>S3V9Q4_9LEPT</name>
<dbReference type="AlphaFoldDB" id="S3V9Q4"/>
<gene>
    <name evidence="1" type="ORF">LEP1GSC058_2820</name>
</gene>
<dbReference type="PROSITE" id="PS51257">
    <property type="entry name" value="PROKAR_LIPOPROTEIN"/>
    <property type="match status" value="1"/>
</dbReference>